<sequence length="137" mass="15665">MHALPKPPFPPLFSISFVLFCFVSAASIFVVWERNSRKGRREGGGSGSWLRQVWPAQPLALRPSRRLGLGWVEISLLLVAVGDACMGERELITNRPTNRARDGRTDGYREGARKACWFPWLVSFFFSFWVFLFFIPV</sequence>
<dbReference type="EMBL" id="JAUEPO010000001">
    <property type="protein sequence ID" value="KAK3336697.1"/>
    <property type="molecule type" value="Genomic_DNA"/>
</dbReference>
<feature type="transmembrane region" description="Helical" evidence="1">
    <location>
        <begin position="12"/>
        <end position="32"/>
    </location>
</feature>
<evidence type="ECO:0000313" key="2">
    <source>
        <dbReference type="EMBL" id="KAK3336697.1"/>
    </source>
</evidence>
<keyword evidence="1" id="KW-0812">Transmembrane</keyword>
<comment type="caution">
    <text evidence="2">The sequence shown here is derived from an EMBL/GenBank/DDBJ whole genome shotgun (WGS) entry which is preliminary data.</text>
</comment>
<dbReference type="AlphaFoldDB" id="A0AAE0J4C7"/>
<proteinExistence type="predicted"/>
<keyword evidence="3" id="KW-1185">Reference proteome</keyword>
<feature type="transmembrane region" description="Helical" evidence="1">
    <location>
        <begin position="117"/>
        <end position="135"/>
    </location>
</feature>
<dbReference type="Proteomes" id="UP001286456">
    <property type="component" value="Unassembled WGS sequence"/>
</dbReference>
<reference evidence="2" key="2">
    <citation type="submission" date="2023-06" db="EMBL/GenBank/DDBJ databases">
        <authorList>
            <consortium name="Lawrence Berkeley National Laboratory"/>
            <person name="Haridas S."/>
            <person name="Hensen N."/>
            <person name="Bonometti L."/>
            <person name="Westerberg I."/>
            <person name="Brannstrom I.O."/>
            <person name="Guillou S."/>
            <person name="Cros-Aarteil S."/>
            <person name="Calhoun S."/>
            <person name="Kuo A."/>
            <person name="Mondo S."/>
            <person name="Pangilinan J."/>
            <person name="Riley R."/>
            <person name="Labutti K."/>
            <person name="Andreopoulos B."/>
            <person name="Lipzen A."/>
            <person name="Chen C."/>
            <person name="Yanf M."/>
            <person name="Daum C."/>
            <person name="Ng V."/>
            <person name="Clum A."/>
            <person name="Steindorff A."/>
            <person name="Ohm R."/>
            <person name="Martin F."/>
            <person name="Silar P."/>
            <person name="Natvig D."/>
            <person name="Lalanne C."/>
            <person name="Gautier V."/>
            <person name="Ament-Velasquez S.L."/>
            <person name="Kruys A."/>
            <person name="Hutchinson M.I."/>
            <person name="Powell A.J."/>
            <person name="Barry K."/>
            <person name="Miller A.N."/>
            <person name="Grigoriev I.V."/>
            <person name="Debuchy R."/>
            <person name="Gladieux P."/>
            <person name="Thoren M.H."/>
            <person name="Johannesson H."/>
        </authorList>
    </citation>
    <scope>NUCLEOTIDE SEQUENCE</scope>
    <source>
        <strain evidence="2">SMH4131-1</strain>
    </source>
</reference>
<accession>A0AAE0J4C7</accession>
<reference evidence="2" key="1">
    <citation type="journal article" date="2023" name="Mol. Phylogenet. Evol.">
        <title>Genome-scale phylogeny and comparative genomics of the fungal order Sordariales.</title>
        <authorList>
            <person name="Hensen N."/>
            <person name="Bonometti L."/>
            <person name="Westerberg I."/>
            <person name="Brannstrom I.O."/>
            <person name="Guillou S."/>
            <person name="Cros-Aarteil S."/>
            <person name="Calhoun S."/>
            <person name="Haridas S."/>
            <person name="Kuo A."/>
            <person name="Mondo S."/>
            <person name="Pangilinan J."/>
            <person name="Riley R."/>
            <person name="LaButti K."/>
            <person name="Andreopoulos B."/>
            <person name="Lipzen A."/>
            <person name="Chen C."/>
            <person name="Yan M."/>
            <person name="Daum C."/>
            <person name="Ng V."/>
            <person name="Clum A."/>
            <person name="Steindorff A."/>
            <person name="Ohm R.A."/>
            <person name="Martin F."/>
            <person name="Silar P."/>
            <person name="Natvig D.O."/>
            <person name="Lalanne C."/>
            <person name="Gautier V."/>
            <person name="Ament-Velasquez S.L."/>
            <person name="Kruys A."/>
            <person name="Hutchinson M.I."/>
            <person name="Powell A.J."/>
            <person name="Barry K."/>
            <person name="Miller A.N."/>
            <person name="Grigoriev I.V."/>
            <person name="Debuchy R."/>
            <person name="Gladieux P."/>
            <person name="Hiltunen Thoren M."/>
            <person name="Johannesson H."/>
        </authorList>
    </citation>
    <scope>NUCLEOTIDE SEQUENCE</scope>
    <source>
        <strain evidence="2">SMH4131-1</strain>
    </source>
</reference>
<evidence type="ECO:0000313" key="3">
    <source>
        <dbReference type="Proteomes" id="UP001286456"/>
    </source>
</evidence>
<evidence type="ECO:0000256" key="1">
    <source>
        <dbReference type="SAM" id="Phobius"/>
    </source>
</evidence>
<keyword evidence="1" id="KW-0472">Membrane</keyword>
<organism evidence="2 3">
    <name type="scientific">Cercophora scortea</name>
    <dbReference type="NCBI Taxonomy" id="314031"/>
    <lineage>
        <taxon>Eukaryota</taxon>
        <taxon>Fungi</taxon>
        <taxon>Dikarya</taxon>
        <taxon>Ascomycota</taxon>
        <taxon>Pezizomycotina</taxon>
        <taxon>Sordariomycetes</taxon>
        <taxon>Sordariomycetidae</taxon>
        <taxon>Sordariales</taxon>
        <taxon>Lasiosphaeriaceae</taxon>
        <taxon>Cercophora</taxon>
    </lineage>
</organism>
<name>A0AAE0J4C7_9PEZI</name>
<protein>
    <submittedName>
        <fullName evidence="2">Uncharacterized protein</fullName>
    </submittedName>
</protein>
<keyword evidence="1" id="KW-1133">Transmembrane helix</keyword>
<gene>
    <name evidence="2" type="ORF">B0T19DRAFT_47261</name>
</gene>